<reference evidence="2 3" key="1">
    <citation type="submission" date="2024-09" db="EMBL/GenBank/DDBJ databases">
        <authorList>
            <person name="Sun Q."/>
            <person name="Mori K."/>
        </authorList>
    </citation>
    <scope>NUCLEOTIDE SEQUENCE [LARGE SCALE GENOMIC DNA]</scope>
    <source>
        <strain evidence="2 3">NCAIM B.02610</strain>
    </source>
</reference>
<gene>
    <name evidence="2" type="ORF">ACFFHM_16825</name>
</gene>
<dbReference type="SUPFAM" id="SSF51658">
    <property type="entry name" value="Xylose isomerase-like"/>
    <property type="match status" value="1"/>
</dbReference>
<dbReference type="EMBL" id="JBHLUX010000039">
    <property type="protein sequence ID" value="MFC0472118.1"/>
    <property type="molecule type" value="Genomic_DNA"/>
</dbReference>
<dbReference type="Pfam" id="PF01261">
    <property type="entry name" value="AP_endonuc_2"/>
    <property type="match status" value="1"/>
</dbReference>
<dbReference type="PANTHER" id="PTHR12110">
    <property type="entry name" value="HYDROXYPYRUVATE ISOMERASE"/>
    <property type="match status" value="1"/>
</dbReference>
<dbReference type="GO" id="GO:0016853">
    <property type="term" value="F:isomerase activity"/>
    <property type="evidence" value="ECO:0007669"/>
    <property type="project" value="UniProtKB-KW"/>
</dbReference>
<dbReference type="PANTHER" id="PTHR12110:SF21">
    <property type="entry name" value="XYLOSE ISOMERASE-LIKE TIM BARREL DOMAIN-CONTAINING PROTEIN"/>
    <property type="match status" value="1"/>
</dbReference>
<dbReference type="InterPro" id="IPR013022">
    <property type="entry name" value="Xyl_isomerase-like_TIM-brl"/>
</dbReference>
<sequence>MKVAFHTANYFARASHYQTTIADWGAAERRVIEQFSLAEFDQICSDISAAGFSNIELWMGHAFPKFMTAYLAKELKSIVEKHHLDIIGYSCSLGDPIRFPKWTRLCFETCQMLGIEMITSGITKETAPVIYSYCREYGIKVAVENHPEKHPEEIRKVIGDYGDMLGAGVDTGWFGTQGFPAHEALRQLKGHLFHVHLKDVKEVGEHNTVELNKGVVNIVECLSVLEQIDYKGIISIENEAADRDPTNECIASLNLVTSIVTN</sequence>
<accession>A0ABV6KFM0</accession>
<proteinExistence type="predicted"/>
<name>A0ABV6KFM0_9BACI</name>
<keyword evidence="3" id="KW-1185">Reference proteome</keyword>
<dbReference type="InterPro" id="IPR036237">
    <property type="entry name" value="Xyl_isomerase-like_sf"/>
</dbReference>
<dbReference type="Gene3D" id="3.20.20.150">
    <property type="entry name" value="Divalent-metal-dependent TIM barrel enzymes"/>
    <property type="match status" value="1"/>
</dbReference>
<evidence type="ECO:0000313" key="2">
    <source>
        <dbReference type="EMBL" id="MFC0472118.1"/>
    </source>
</evidence>
<evidence type="ECO:0000259" key="1">
    <source>
        <dbReference type="Pfam" id="PF01261"/>
    </source>
</evidence>
<feature type="domain" description="Xylose isomerase-like TIM barrel" evidence="1">
    <location>
        <begin position="46"/>
        <end position="242"/>
    </location>
</feature>
<organism evidence="2 3">
    <name type="scientific">Halalkalibacter kiskunsagensis</name>
    <dbReference type="NCBI Taxonomy" id="1548599"/>
    <lineage>
        <taxon>Bacteria</taxon>
        <taxon>Bacillati</taxon>
        <taxon>Bacillota</taxon>
        <taxon>Bacilli</taxon>
        <taxon>Bacillales</taxon>
        <taxon>Bacillaceae</taxon>
        <taxon>Halalkalibacter</taxon>
    </lineage>
</organism>
<evidence type="ECO:0000313" key="3">
    <source>
        <dbReference type="Proteomes" id="UP001589838"/>
    </source>
</evidence>
<dbReference type="Proteomes" id="UP001589838">
    <property type="component" value="Unassembled WGS sequence"/>
</dbReference>
<comment type="caution">
    <text evidence="2">The sequence shown here is derived from an EMBL/GenBank/DDBJ whole genome shotgun (WGS) entry which is preliminary data.</text>
</comment>
<protein>
    <submittedName>
        <fullName evidence="2">Sugar phosphate isomerase/epimerase family protein</fullName>
    </submittedName>
</protein>
<dbReference type="InterPro" id="IPR050312">
    <property type="entry name" value="IolE/XylAMocC-like"/>
</dbReference>
<dbReference type="RefSeq" id="WP_335960650.1">
    <property type="nucleotide sequence ID" value="NZ_JAXBLX010000011.1"/>
</dbReference>
<keyword evidence="2" id="KW-0413">Isomerase</keyword>